<feature type="compositionally biased region" description="Low complexity" evidence="1">
    <location>
        <begin position="42"/>
        <end position="63"/>
    </location>
</feature>
<feature type="chain" id="PRO_5045482417" evidence="2">
    <location>
        <begin position="16"/>
        <end position="180"/>
    </location>
</feature>
<evidence type="ECO:0000256" key="1">
    <source>
        <dbReference type="SAM" id="MobiDB-lite"/>
    </source>
</evidence>
<evidence type="ECO:0000256" key="2">
    <source>
        <dbReference type="SAM" id="SignalP"/>
    </source>
</evidence>
<accession>A0ABR1YW09</accession>
<sequence length="180" mass="19604">MWALFTGTMASATMALFHQSQLTTIKACGIDLQVYFPHHNTNTSSSNNNNTANKMSSNSNTTNNKHEEEGIDFEFEMIENKEIEEIQSQQARAALGIRPSSSGGSGGRIFKKVVRSVALTAVGGAMKVAEKMTDKTKTSQEPTPEQALCPCLADPVNGWRSCKIYGHVRAKLIEKGIVIP</sequence>
<evidence type="ECO:0000313" key="3">
    <source>
        <dbReference type="EMBL" id="KAK8240390.1"/>
    </source>
</evidence>
<keyword evidence="2" id="KW-0732">Signal</keyword>
<gene>
    <name evidence="3" type="ORF">HDK90DRAFT_182581</name>
</gene>
<dbReference type="Proteomes" id="UP001492380">
    <property type="component" value="Unassembled WGS sequence"/>
</dbReference>
<keyword evidence="4" id="KW-1185">Reference proteome</keyword>
<dbReference type="EMBL" id="JBBWRZ010000003">
    <property type="protein sequence ID" value="KAK8240390.1"/>
    <property type="molecule type" value="Genomic_DNA"/>
</dbReference>
<feature type="region of interest" description="Disordered" evidence="1">
    <location>
        <begin position="42"/>
        <end position="65"/>
    </location>
</feature>
<name>A0ABR1YW09_9PEZI</name>
<evidence type="ECO:0000313" key="4">
    <source>
        <dbReference type="Proteomes" id="UP001492380"/>
    </source>
</evidence>
<proteinExistence type="predicted"/>
<comment type="caution">
    <text evidence="3">The sequence shown here is derived from an EMBL/GenBank/DDBJ whole genome shotgun (WGS) entry which is preliminary data.</text>
</comment>
<organism evidence="3 4">
    <name type="scientific">Phyllosticta capitalensis</name>
    <dbReference type="NCBI Taxonomy" id="121624"/>
    <lineage>
        <taxon>Eukaryota</taxon>
        <taxon>Fungi</taxon>
        <taxon>Dikarya</taxon>
        <taxon>Ascomycota</taxon>
        <taxon>Pezizomycotina</taxon>
        <taxon>Dothideomycetes</taxon>
        <taxon>Dothideomycetes incertae sedis</taxon>
        <taxon>Botryosphaeriales</taxon>
        <taxon>Phyllostictaceae</taxon>
        <taxon>Phyllosticta</taxon>
    </lineage>
</organism>
<protein>
    <submittedName>
        <fullName evidence="3">Uncharacterized protein</fullName>
    </submittedName>
</protein>
<reference evidence="3 4" key="1">
    <citation type="submission" date="2024-04" db="EMBL/GenBank/DDBJ databases">
        <title>Phyllosticta paracitricarpa is synonymous to the EU quarantine fungus P. citricarpa based on phylogenomic analyses.</title>
        <authorList>
            <consortium name="Lawrence Berkeley National Laboratory"/>
            <person name="Van Ingen-Buijs V.A."/>
            <person name="Van Westerhoven A.C."/>
            <person name="Haridas S."/>
            <person name="Skiadas P."/>
            <person name="Martin F."/>
            <person name="Groenewald J.Z."/>
            <person name="Crous P.W."/>
            <person name="Seidl M.F."/>
        </authorList>
    </citation>
    <scope>NUCLEOTIDE SEQUENCE [LARGE SCALE GENOMIC DNA]</scope>
    <source>
        <strain evidence="3 4">CBS 123374</strain>
    </source>
</reference>
<feature type="signal peptide" evidence="2">
    <location>
        <begin position="1"/>
        <end position="15"/>
    </location>
</feature>